<dbReference type="EMBL" id="QKKF02015538">
    <property type="protein sequence ID" value="RZF42136.1"/>
    <property type="molecule type" value="Genomic_DNA"/>
</dbReference>
<organism evidence="4 5">
    <name type="scientific">Laodelphax striatellus</name>
    <name type="common">Small brown planthopper</name>
    <name type="synonym">Delphax striatella</name>
    <dbReference type="NCBI Taxonomy" id="195883"/>
    <lineage>
        <taxon>Eukaryota</taxon>
        <taxon>Metazoa</taxon>
        <taxon>Ecdysozoa</taxon>
        <taxon>Arthropoda</taxon>
        <taxon>Hexapoda</taxon>
        <taxon>Insecta</taxon>
        <taxon>Pterygota</taxon>
        <taxon>Neoptera</taxon>
        <taxon>Paraneoptera</taxon>
        <taxon>Hemiptera</taxon>
        <taxon>Auchenorrhyncha</taxon>
        <taxon>Fulgoroidea</taxon>
        <taxon>Delphacidae</taxon>
        <taxon>Criomorphinae</taxon>
        <taxon>Laodelphax</taxon>
    </lineage>
</organism>
<keyword evidence="1" id="KW-0862">Zinc</keyword>
<dbReference type="InterPro" id="IPR012934">
    <property type="entry name" value="Znf_AD"/>
</dbReference>
<evidence type="ECO:0000313" key="4">
    <source>
        <dbReference type="EMBL" id="RZF42136.1"/>
    </source>
</evidence>
<feature type="compositionally biased region" description="Basic and acidic residues" evidence="2">
    <location>
        <begin position="220"/>
        <end position="231"/>
    </location>
</feature>
<dbReference type="SMART" id="SM00868">
    <property type="entry name" value="zf-AD"/>
    <property type="match status" value="1"/>
</dbReference>
<dbReference type="SUPFAM" id="SSF57716">
    <property type="entry name" value="Glucocorticoid receptor-like (DNA-binding domain)"/>
    <property type="match status" value="1"/>
</dbReference>
<feature type="compositionally biased region" description="Polar residues" evidence="2">
    <location>
        <begin position="272"/>
        <end position="282"/>
    </location>
</feature>
<dbReference type="Gene3D" id="3.40.1800.20">
    <property type="match status" value="1"/>
</dbReference>
<protein>
    <recommendedName>
        <fullName evidence="3">ZAD domain-containing protein</fullName>
    </recommendedName>
</protein>
<dbReference type="PROSITE" id="PS51915">
    <property type="entry name" value="ZAD"/>
    <property type="match status" value="1"/>
</dbReference>
<dbReference type="InParanoid" id="A0A482X8U4"/>
<feature type="compositionally biased region" description="Polar residues" evidence="2">
    <location>
        <begin position="252"/>
        <end position="264"/>
    </location>
</feature>
<comment type="caution">
    <text evidence="4">The sequence shown here is derived from an EMBL/GenBank/DDBJ whole genome shotgun (WGS) entry which is preliminary data.</text>
</comment>
<keyword evidence="1" id="KW-0863">Zinc-finger</keyword>
<evidence type="ECO:0000259" key="3">
    <source>
        <dbReference type="PROSITE" id="PS51915"/>
    </source>
</evidence>
<feature type="domain" description="ZAD" evidence="3">
    <location>
        <begin position="15"/>
        <end position="88"/>
    </location>
</feature>
<reference evidence="4 5" key="1">
    <citation type="journal article" date="2017" name="Gigascience">
        <title>Genome sequence of the small brown planthopper, Laodelphax striatellus.</title>
        <authorList>
            <person name="Zhu J."/>
            <person name="Jiang F."/>
            <person name="Wang X."/>
            <person name="Yang P."/>
            <person name="Bao Y."/>
            <person name="Zhao W."/>
            <person name="Wang W."/>
            <person name="Lu H."/>
            <person name="Wang Q."/>
            <person name="Cui N."/>
            <person name="Li J."/>
            <person name="Chen X."/>
            <person name="Luo L."/>
            <person name="Yu J."/>
            <person name="Kang L."/>
            <person name="Cui F."/>
        </authorList>
    </citation>
    <scope>NUCLEOTIDE SEQUENCE [LARGE SCALE GENOMIC DNA]</scope>
    <source>
        <strain evidence="4">Lst14</strain>
    </source>
</reference>
<name>A0A482X8U4_LAOST</name>
<keyword evidence="1" id="KW-0479">Metal-binding</keyword>
<keyword evidence="5" id="KW-1185">Reference proteome</keyword>
<dbReference type="Proteomes" id="UP000291343">
    <property type="component" value="Unassembled WGS sequence"/>
</dbReference>
<gene>
    <name evidence="4" type="ORF">LSTR_LSTR008656</name>
</gene>
<feature type="region of interest" description="Disordered" evidence="2">
    <location>
        <begin position="194"/>
        <end position="303"/>
    </location>
</feature>
<dbReference type="GO" id="GO:0008270">
    <property type="term" value="F:zinc ion binding"/>
    <property type="evidence" value="ECO:0007669"/>
    <property type="project" value="UniProtKB-UniRule"/>
</dbReference>
<feature type="non-terminal residue" evidence="4">
    <location>
        <position position="1"/>
    </location>
</feature>
<feature type="binding site" evidence="1">
    <location>
        <position position="64"/>
    </location>
    <ligand>
        <name>Zn(2+)</name>
        <dbReference type="ChEBI" id="CHEBI:29105"/>
    </ligand>
</feature>
<dbReference type="GO" id="GO:0005634">
    <property type="term" value="C:nucleus"/>
    <property type="evidence" value="ECO:0007669"/>
    <property type="project" value="InterPro"/>
</dbReference>
<sequence length="679" mass="75361">LGADYVRSQCKMDKNYCRLCLKQDTWNSPLSVFADYEILSKIFLVHGIKILESDSFSKVICHLCLAKLEFMDGVRKKVAISNSILNGIVRTGESRLSTETQTAPQLDGEQQATELCCDKCEFSTDNTSLLLAHVDLHNSVATRSCPRCPATVLTEDSLALHLKRKHKNRTLAIHYCPQCAKLVYGNEQFSKHCQQHGNASGAQSRTTKKKHKRDKVKAKPVTDETPRERIVLKISKTASNDDDQVSSDNNNPKTAINNSVTSVKDNAHSNRNHSQTSVNSIKDSVKDDAQTNRNNFRTSVTSIKDSVKDDAQANENNFQASVNSIKGYNSFTSIKDNAQTNKSNFQTSVNSIKGHNFVTSIKDNAQTNKNNFQTSVTSTKNSVKDDAQTNENNLQTSVNSNKDSVTNIKVDSQTNKYNVQTLMSTKLQTPTINKENVVQTTGSSEASQTTPAKKRRVSGPECYDLAKENNFMAVDGPEYCAAKKEDVSVDKEGSFVKMKKKIEEARRKTVAKTSDHFGTADDSMRFDLIDSDLESDEIYSKQDNDKWMSDTNGNRLESSLLSSVHNRSQGWRQSVSDDNKVGQLLESSLLSSVHKQSHVVGERQSLSDDKVGQQMDSDSQVAVDAWDPGSASQRIYIDVDEDDDVIDCGFRTSSGDSCGSFASLEIEDVIEIKDEYLSD</sequence>
<feature type="binding site" evidence="1">
    <location>
        <position position="20"/>
    </location>
    <ligand>
        <name>Zn(2+)</name>
        <dbReference type="ChEBI" id="CHEBI:29105"/>
    </ligand>
</feature>
<feature type="binding site" evidence="1">
    <location>
        <position position="17"/>
    </location>
    <ligand>
        <name>Zn(2+)</name>
        <dbReference type="ChEBI" id="CHEBI:29105"/>
    </ligand>
</feature>
<feature type="binding site" evidence="1">
    <location>
        <position position="61"/>
    </location>
    <ligand>
        <name>Zn(2+)</name>
        <dbReference type="ChEBI" id="CHEBI:29105"/>
    </ligand>
</feature>
<proteinExistence type="predicted"/>
<dbReference type="SMART" id="SM00355">
    <property type="entry name" value="ZnF_C2H2"/>
    <property type="match status" value="3"/>
</dbReference>
<dbReference type="AlphaFoldDB" id="A0A482X8U4"/>
<evidence type="ECO:0000313" key="5">
    <source>
        <dbReference type="Proteomes" id="UP000291343"/>
    </source>
</evidence>
<dbReference type="PROSITE" id="PS00028">
    <property type="entry name" value="ZINC_FINGER_C2H2_1"/>
    <property type="match status" value="2"/>
</dbReference>
<feature type="compositionally biased region" description="Polar residues" evidence="2">
    <location>
        <begin position="291"/>
        <end position="303"/>
    </location>
</feature>
<feature type="compositionally biased region" description="Polar residues" evidence="2">
    <location>
        <begin position="194"/>
        <end position="205"/>
    </location>
</feature>
<dbReference type="Gene3D" id="3.30.160.60">
    <property type="entry name" value="Classic Zinc Finger"/>
    <property type="match status" value="1"/>
</dbReference>
<evidence type="ECO:0000256" key="1">
    <source>
        <dbReference type="PROSITE-ProRule" id="PRU01263"/>
    </source>
</evidence>
<feature type="compositionally biased region" description="Basic residues" evidence="2">
    <location>
        <begin position="206"/>
        <end position="218"/>
    </location>
</feature>
<dbReference type="Pfam" id="PF07776">
    <property type="entry name" value="zf-AD"/>
    <property type="match status" value="1"/>
</dbReference>
<dbReference type="InterPro" id="IPR013087">
    <property type="entry name" value="Znf_C2H2_type"/>
</dbReference>
<accession>A0A482X8U4</accession>
<evidence type="ECO:0000256" key="2">
    <source>
        <dbReference type="SAM" id="MobiDB-lite"/>
    </source>
</evidence>